<gene>
    <name evidence="1" type="ORF">GCM10009304_40110</name>
</gene>
<dbReference type="AlphaFoldDB" id="A0A917Q309"/>
<name>A0A917Q309_9PSED</name>
<organism evidence="1 2">
    <name type="scientific">Pseudomonas matsuisoli</name>
    <dbReference type="NCBI Taxonomy" id="1515666"/>
    <lineage>
        <taxon>Bacteria</taxon>
        <taxon>Pseudomonadati</taxon>
        <taxon>Pseudomonadota</taxon>
        <taxon>Gammaproteobacteria</taxon>
        <taxon>Pseudomonadales</taxon>
        <taxon>Pseudomonadaceae</taxon>
        <taxon>Pseudomonas</taxon>
    </lineage>
</organism>
<protein>
    <submittedName>
        <fullName evidence="1">Uncharacterized protein</fullName>
    </submittedName>
</protein>
<evidence type="ECO:0000313" key="1">
    <source>
        <dbReference type="EMBL" id="GGK10052.1"/>
    </source>
</evidence>
<sequence length="66" mass="6673">MVTATAAYALVLEAVDPNVLTLYGVLDALRDATNGGFEPASVEARVLRILCASQAGVGIAAIGLAK</sequence>
<dbReference type="EMBL" id="BMPO01000013">
    <property type="protein sequence ID" value="GGK10052.1"/>
    <property type="molecule type" value="Genomic_DNA"/>
</dbReference>
<proteinExistence type="predicted"/>
<dbReference type="Proteomes" id="UP000635983">
    <property type="component" value="Unassembled WGS sequence"/>
</dbReference>
<keyword evidence="2" id="KW-1185">Reference proteome</keyword>
<reference evidence="1" key="2">
    <citation type="submission" date="2020-09" db="EMBL/GenBank/DDBJ databases">
        <authorList>
            <person name="Sun Q."/>
            <person name="Ohkuma M."/>
        </authorList>
    </citation>
    <scope>NUCLEOTIDE SEQUENCE</scope>
    <source>
        <strain evidence="1">JCM 30078</strain>
    </source>
</reference>
<comment type="caution">
    <text evidence="1">The sequence shown here is derived from an EMBL/GenBank/DDBJ whole genome shotgun (WGS) entry which is preliminary data.</text>
</comment>
<evidence type="ECO:0000313" key="2">
    <source>
        <dbReference type="Proteomes" id="UP000635983"/>
    </source>
</evidence>
<accession>A0A917Q309</accession>
<reference evidence="1" key="1">
    <citation type="journal article" date="2014" name="Int. J. Syst. Evol. Microbiol.">
        <title>Complete genome sequence of Corynebacterium casei LMG S-19264T (=DSM 44701T), isolated from a smear-ripened cheese.</title>
        <authorList>
            <consortium name="US DOE Joint Genome Institute (JGI-PGF)"/>
            <person name="Walter F."/>
            <person name="Albersmeier A."/>
            <person name="Kalinowski J."/>
            <person name="Ruckert C."/>
        </authorList>
    </citation>
    <scope>NUCLEOTIDE SEQUENCE</scope>
    <source>
        <strain evidence="1">JCM 30078</strain>
    </source>
</reference>